<proteinExistence type="predicted"/>
<protein>
    <submittedName>
        <fullName evidence="1">Uncharacterized protein</fullName>
    </submittedName>
</protein>
<dbReference type="EMBL" id="RWGY01000011">
    <property type="protein sequence ID" value="TVU30463.1"/>
    <property type="molecule type" value="Genomic_DNA"/>
</dbReference>
<dbReference type="Gramene" id="TVU30463">
    <property type="protein sequence ID" value="TVU30463"/>
    <property type="gene ID" value="EJB05_22088"/>
</dbReference>
<dbReference type="AlphaFoldDB" id="A0A5J9V398"/>
<keyword evidence="2" id="KW-1185">Reference proteome</keyword>
<dbReference type="Proteomes" id="UP000324897">
    <property type="component" value="Chromosome 1"/>
</dbReference>
<accession>A0A5J9V398</accession>
<evidence type="ECO:0000313" key="2">
    <source>
        <dbReference type="Proteomes" id="UP000324897"/>
    </source>
</evidence>
<gene>
    <name evidence="1" type="ORF">EJB05_22088</name>
</gene>
<organism evidence="1 2">
    <name type="scientific">Eragrostis curvula</name>
    <name type="common">weeping love grass</name>
    <dbReference type="NCBI Taxonomy" id="38414"/>
    <lineage>
        <taxon>Eukaryota</taxon>
        <taxon>Viridiplantae</taxon>
        <taxon>Streptophyta</taxon>
        <taxon>Embryophyta</taxon>
        <taxon>Tracheophyta</taxon>
        <taxon>Spermatophyta</taxon>
        <taxon>Magnoliopsida</taxon>
        <taxon>Liliopsida</taxon>
        <taxon>Poales</taxon>
        <taxon>Poaceae</taxon>
        <taxon>PACMAD clade</taxon>
        <taxon>Chloridoideae</taxon>
        <taxon>Eragrostideae</taxon>
        <taxon>Eragrostidinae</taxon>
        <taxon>Eragrostis</taxon>
    </lineage>
</organism>
<comment type="caution">
    <text evidence="1">The sequence shown here is derived from an EMBL/GenBank/DDBJ whole genome shotgun (WGS) entry which is preliminary data.</text>
</comment>
<feature type="non-terminal residue" evidence="1">
    <location>
        <position position="1"/>
    </location>
</feature>
<sequence>DFSYRGLVRPNRLVRPNPTGNDLPVAQAGGALRTGNCRIYIQPAIYTQDDRSRSAFPTISVPAPPPEGKQETLVLHWFALFPSLGTLGEDRTNQVSSWLNFPPLLSLKDPRRGSSLLVI</sequence>
<reference evidence="1 2" key="1">
    <citation type="journal article" date="2019" name="Sci. Rep.">
        <title>A high-quality genome of Eragrostis curvula grass provides insights into Poaceae evolution and supports new strategies to enhance forage quality.</title>
        <authorList>
            <person name="Carballo J."/>
            <person name="Santos B.A.C.M."/>
            <person name="Zappacosta D."/>
            <person name="Garbus I."/>
            <person name="Selva J.P."/>
            <person name="Gallo C.A."/>
            <person name="Diaz A."/>
            <person name="Albertini E."/>
            <person name="Caccamo M."/>
            <person name="Echenique V."/>
        </authorList>
    </citation>
    <scope>NUCLEOTIDE SEQUENCE [LARGE SCALE GENOMIC DNA]</scope>
    <source>
        <strain evidence="2">cv. Victoria</strain>
        <tissue evidence="1">Leaf</tissue>
    </source>
</reference>
<evidence type="ECO:0000313" key="1">
    <source>
        <dbReference type="EMBL" id="TVU30463.1"/>
    </source>
</evidence>
<name>A0A5J9V398_9POAL</name>